<name>A0ABT9WGL2_9BACL</name>
<protein>
    <recommendedName>
        <fullName evidence="2">SLH domain-containing protein</fullName>
    </recommendedName>
</protein>
<keyword evidence="4" id="KW-1185">Reference proteome</keyword>
<dbReference type="Proteomes" id="UP001233836">
    <property type="component" value="Unassembled WGS sequence"/>
</dbReference>
<gene>
    <name evidence="3" type="ORF">J2T19_003880</name>
</gene>
<evidence type="ECO:0000313" key="3">
    <source>
        <dbReference type="EMBL" id="MDQ0172391.1"/>
    </source>
</evidence>
<feature type="domain" description="SLH" evidence="2">
    <location>
        <begin position="103"/>
        <end position="168"/>
    </location>
</feature>
<accession>A0ABT9WGL2</accession>
<dbReference type="Gene3D" id="1.20.1270.90">
    <property type="entry name" value="AF1782-like"/>
    <property type="match status" value="1"/>
</dbReference>
<evidence type="ECO:0000313" key="4">
    <source>
        <dbReference type="Proteomes" id="UP001233836"/>
    </source>
</evidence>
<evidence type="ECO:0000256" key="1">
    <source>
        <dbReference type="ARBA" id="ARBA00022729"/>
    </source>
</evidence>
<keyword evidence="1" id="KW-0732">Signal</keyword>
<sequence>MRNTSNPIKENSNVMNTQGGEKKVMKKILSVALSTAMAFSMFASVAFGDTAVSPQQKFDALKAKGIFNGYPDGTAGLEKDMTRAEFAKVITKLLGLKEITGQLSYTDKNYTAKNWAVPYIEAVTAAGIMEGKNVEKKIFDFNGKVTVSEMATILTRALDLEIPAETNNNAPEWAKGYVQAAINAGFLDANANFAGNASRELLVGAAYVIDEAQNLKVSSYTVSEAGKVVEFKISDGETVKVTLDKALEANKETEVKFTYKDKEFTEKVTYVVTTATKVEKVSAANLKEVTVNFDGTVDEDTATDISNYSLKSGKAIESATLSEDKKSVTVELVGTLNNNKVDFLNVSNVKAGNVVVSAKDVEFSISDNELPEVESVKSLGTKSVKVVFSEPVQLPAQGNFELDGKAYFGKITQPTLRTVVLTPYSTSALTVGDHKLTVVGVKDYAGFVSLTSSHDITVVEDKEAPTITAATATLESVTLTFSEEVDPETLDSGNVYWKSGTDKIKATGTPKALADNKYKFTFDKANALPTGAVLIYVEGVKDYSGNQIAKDTSVTVNAEIDQTRPEVRKAEALNARQIQVTFSKTLLLDSVKEVKNYNVTDKDGKVVAVKDANLSGKDNNVITIDLYTDLSTGDNTVTIKNIKDNTRLGNTMLDYSGKVSKADVTTPKLDSKLVSLTNKTVIVGFDKKMDPATLADYSNYHVQINGERVTLTPELADITVLNDSKAVSIKFVETYKNQSVVFAAGDSTTQRNVQSLFVLGVKDTAGNLLKQFVDNSGLNVIPTTADITVGLATYDTDYDANKKAALTAQNTIQVKLSSSVTSAPKNAFSVKSTVGGVTTDVAIKEVVLDGTSVVKLVLDKDYGTDASTLNVTVDVNRLVTLAGTTTSAPQQSTAVLDKVAPVVKPNVTGYQNLQVTGTNIKVDFSEVIKLDAAANETLLAKDFEVVRYFDNKKLVAGNDYTVEVGTDFVTIKLTDAASRTVDTKYTVNFTGSKYLTDDTDVKNEVASFTGKQTNINVTEGATGTAATAATNAVVKAETTRLQADVTAAQTLVTALPAGTVKDGLQTRLTTVQNAIDAATAADKAVADATAAVVKAEASKLQADVTAAQPLVTTLPAGTVKDGLQTRLSEVSAVIAAKATAQTAIDAAQAEVDGAVVGTGSGQYAAADIADYQTAIDTAQAVVDNVNSTSTQVTAATTALATATSTFAATVNP</sequence>
<reference evidence="3 4" key="1">
    <citation type="submission" date="2023-07" db="EMBL/GenBank/DDBJ databases">
        <title>Sorghum-associated microbial communities from plants grown in Nebraska, USA.</title>
        <authorList>
            <person name="Schachtman D."/>
        </authorList>
    </citation>
    <scope>NUCLEOTIDE SEQUENCE [LARGE SCALE GENOMIC DNA]</scope>
    <source>
        <strain evidence="3 4">DS1314</strain>
    </source>
</reference>
<dbReference type="InterPro" id="IPR014755">
    <property type="entry name" value="Cu-Rt/internalin_Ig-like"/>
</dbReference>
<dbReference type="EMBL" id="JAUSTI010000011">
    <property type="protein sequence ID" value="MDQ0172391.1"/>
    <property type="molecule type" value="Genomic_DNA"/>
</dbReference>
<dbReference type="PROSITE" id="PS51272">
    <property type="entry name" value="SLH"/>
    <property type="match status" value="2"/>
</dbReference>
<organism evidence="3 4">
    <name type="scientific">Paenibacillus tundrae</name>
    <dbReference type="NCBI Taxonomy" id="528187"/>
    <lineage>
        <taxon>Bacteria</taxon>
        <taxon>Bacillati</taxon>
        <taxon>Bacillota</taxon>
        <taxon>Bacilli</taxon>
        <taxon>Bacillales</taxon>
        <taxon>Paenibacillaceae</taxon>
        <taxon>Paenibacillus</taxon>
    </lineage>
</organism>
<dbReference type="Gene3D" id="2.60.40.1220">
    <property type="match status" value="5"/>
</dbReference>
<feature type="domain" description="SLH" evidence="2">
    <location>
        <begin position="38"/>
        <end position="102"/>
    </location>
</feature>
<dbReference type="RefSeq" id="WP_307218503.1">
    <property type="nucleotide sequence ID" value="NZ_JAUSTI010000011.1"/>
</dbReference>
<evidence type="ECO:0000259" key="2">
    <source>
        <dbReference type="PROSITE" id="PS51272"/>
    </source>
</evidence>
<comment type="caution">
    <text evidence="3">The sequence shown here is derived from an EMBL/GenBank/DDBJ whole genome shotgun (WGS) entry which is preliminary data.</text>
</comment>
<dbReference type="InterPro" id="IPR001119">
    <property type="entry name" value="SLH_dom"/>
</dbReference>
<proteinExistence type="predicted"/>
<dbReference type="Pfam" id="PF00395">
    <property type="entry name" value="SLH"/>
    <property type="match status" value="2"/>
</dbReference>